<feature type="region of interest" description="Disordered" evidence="2">
    <location>
        <begin position="1"/>
        <end position="51"/>
    </location>
</feature>
<reference evidence="4 5" key="1">
    <citation type="submission" date="2012-08" db="EMBL/GenBank/DDBJ databases">
        <title>Oryza genome evolution.</title>
        <authorList>
            <person name="Wing R.A."/>
        </authorList>
    </citation>
    <scope>NUCLEOTIDE SEQUENCE</scope>
</reference>
<reference evidence="5" key="2">
    <citation type="submission" date="2013-12" db="EMBL/GenBank/DDBJ databases">
        <authorList>
            <person name="Yu Y."/>
            <person name="Lee S."/>
            <person name="de Baynast K."/>
            <person name="Wissotski M."/>
            <person name="Liu L."/>
            <person name="Talag J."/>
            <person name="Goicoechea J."/>
            <person name="Angelova A."/>
            <person name="Jetty R."/>
            <person name="Kudrna D."/>
            <person name="Golser W."/>
            <person name="Rivera L."/>
            <person name="Zhang J."/>
            <person name="Wing R."/>
        </authorList>
    </citation>
    <scope>NUCLEOTIDE SEQUENCE</scope>
</reference>
<dbReference type="InterPro" id="IPR023796">
    <property type="entry name" value="Serpin_dom"/>
</dbReference>
<dbReference type="STRING" id="77586.A0A0D9XQK3"/>
<evidence type="ECO:0000259" key="3">
    <source>
        <dbReference type="Pfam" id="PF00079"/>
    </source>
</evidence>
<protein>
    <recommendedName>
        <fullName evidence="3">Serpin domain-containing protein</fullName>
    </recommendedName>
</protein>
<name>A0A0D9XQK3_9ORYZ</name>
<dbReference type="Gene3D" id="3.30.497.10">
    <property type="entry name" value="Antithrombin, subunit I, domain 2"/>
    <property type="match status" value="1"/>
</dbReference>
<keyword evidence="5" id="KW-1185">Reference proteome</keyword>
<evidence type="ECO:0000313" key="5">
    <source>
        <dbReference type="Proteomes" id="UP000032180"/>
    </source>
</evidence>
<evidence type="ECO:0000256" key="2">
    <source>
        <dbReference type="SAM" id="MobiDB-lite"/>
    </source>
</evidence>
<organism evidence="4 5">
    <name type="scientific">Leersia perrieri</name>
    <dbReference type="NCBI Taxonomy" id="77586"/>
    <lineage>
        <taxon>Eukaryota</taxon>
        <taxon>Viridiplantae</taxon>
        <taxon>Streptophyta</taxon>
        <taxon>Embryophyta</taxon>
        <taxon>Tracheophyta</taxon>
        <taxon>Spermatophyta</taxon>
        <taxon>Magnoliopsida</taxon>
        <taxon>Liliopsida</taxon>
        <taxon>Poales</taxon>
        <taxon>Poaceae</taxon>
        <taxon>BOP clade</taxon>
        <taxon>Oryzoideae</taxon>
        <taxon>Oryzeae</taxon>
        <taxon>Oryzinae</taxon>
        <taxon>Leersia</taxon>
    </lineage>
</organism>
<feature type="compositionally biased region" description="Low complexity" evidence="2">
    <location>
        <begin position="27"/>
        <end position="44"/>
    </location>
</feature>
<dbReference type="InterPro" id="IPR036186">
    <property type="entry name" value="Serpin_sf"/>
</dbReference>
<dbReference type="Gramene" id="LPERR11G06730.1">
    <property type="protein sequence ID" value="LPERR11G06730.1"/>
    <property type="gene ID" value="LPERR11G06730"/>
</dbReference>
<comment type="similarity">
    <text evidence="1">Belongs to the serpin family.</text>
</comment>
<dbReference type="InterPro" id="IPR042178">
    <property type="entry name" value="Serpin_sf_1"/>
</dbReference>
<dbReference type="Pfam" id="PF00079">
    <property type="entry name" value="Serpin"/>
    <property type="match status" value="1"/>
</dbReference>
<dbReference type="Proteomes" id="UP000032180">
    <property type="component" value="Chromosome 11"/>
</dbReference>
<dbReference type="EnsemblPlants" id="LPERR11G06730.1">
    <property type="protein sequence ID" value="LPERR11G06730.1"/>
    <property type="gene ID" value="LPERR11G06730"/>
</dbReference>
<feature type="domain" description="Serpin" evidence="3">
    <location>
        <begin position="126"/>
        <end position="160"/>
    </location>
</feature>
<evidence type="ECO:0000256" key="1">
    <source>
        <dbReference type="ARBA" id="ARBA00009500"/>
    </source>
</evidence>
<evidence type="ECO:0000313" key="4">
    <source>
        <dbReference type="EnsemblPlants" id="LPERR11G06730.1"/>
    </source>
</evidence>
<dbReference type="HOGENOM" id="CLU_1317120_0_0_1"/>
<dbReference type="SUPFAM" id="SSF56574">
    <property type="entry name" value="Serpins"/>
    <property type="match status" value="1"/>
</dbReference>
<accession>A0A0D9XQK3</accession>
<reference evidence="4" key="3">
    <citation type="submission" date="2015-04" db="UniProtKB">
        <authorList>
            <consortium name="EnsemblPlants"/>
        </authorList>
    </citation>
    <scope>IDENTIFICATION</scope>
</reference>
<proteinExistence type="inferred from homology"/>
<dbReference type="AlphaFoldDB" id="A0A0D9XQK3"/>
<sequence>MSTGGSAQPHATVLGRMRWERRRRRLGAGSRVTTAAAGSGRVDPSGGGSGGDGAVTASGDCLLFSFIRVFPNLAVQAWDFDGEKTNGANVLRTLNMTDFKEENSKAKPPSPFASCIASIGRNGSGVGNLVFSPLSIHAALALVAAGACGRTLDELLAVLDEFFGSASAGRALADRSASGGPRVVRRRAPLAYRAAVVDDYKATVSTADL</sequence>